<dbReference type="Gene3D" id="1.10.238.10">
    <property type="entry name" value="EF-hand"/>
    <property type="match status" value="1"/>
</dbReference>
<proteinExistence type="predicted"/>
<dbReference type="RefSeq" id="WP_069014527.1">
    <property type="nucleotide sequence ID" value="NZ_LVJW01000003.1"/>
</dbReference>
<dbReference type="SUPFAM" id="SSF47473">
    <property type="entry name" value="EF-hand"/>
    <property type="match status" value="1"/>
</dbReference>
<evidence type="ECO:0000313" key="3">
    <source>
        <dbReference type="EMBL" id="ODB97967.1"/>
    </source>
</evidence>
<keyword evidence="1" id="KW-0732">Signal</keyword>
<comment type="caution">
    <text evidence="3">The sequence shown here is derived from an EMBL/GenBank/DDBJ whole genome shotgun (WGS) entry which is preliminary data.</text>
</comment>
<dbReference type="GO" id="GO:0005509">
    <property type="term" value="F:calcium ion binding"/>
    <property type="evidence" value="ECO:0007669"/>
    <property type="project" value="InterPro"/>
</dbReference>
<keyword evidence="4" id="KW-1185">Reference proteome</keyword>
<accession>A0A1E2UT76</accession>
<feature type="domain" description="EF-hand" evidence="2">
    <location>
        <begin position="88"/>
        <end position="123"/>
    </location>
</feature>
<feature type="signal peptide" evidence="1">
    <location>
        <begin position="1"/>
        <end position="19"/>
    </location>
</feature>
<dbReference type="OrthoDB" id="5703633at2"/>
<evidence type="ECO:0000259" key="2">
    <source>
        <dbReference type="PROSITE" id="PS50222"/>
    </source>
</evidence>
<organism evidence="3 4">
    <name type="scientific">Candidatus Thiodiazotropha endoloripes</name>
    <dbReference type="NCBI Taxonomy" id="1818881"/>
    <lineage>
        <taxon>Bacteria</taxon>
        <taxon>Pseudomonadati</taxon>
        <taxon>Pseudomonadota</taxon>
        <taxon>Gammaproteobacteria</taxon>
        <taxon>Chromatiales</taxon>
        <taxon>Sedimenticolaceae</taxon>
        <taxon>Candidatus Thiodiazotropha</taxon>
    </lineage>
</organism>
<dbReference type="InterPro" id="IPR011992">
    <property type="entry name" value="EF-hand-dom_pair"/>
</dbReference>
<gene>
    <name evidence="3" type="ORF">A3196_15075</name>
</gene>
<evidence type="ECO:0000256" key="1">
    <source>
        <dbReference type="SAM" id="SignalP"/>
    </source>
</evidence>
<dbReference type="PROSITE" id="PS50222">
    <property type="entry name" value="EF_HAND_2"/>
    <property type="match status" value="1"/>
</dbReference>
<dbReference type="InterPro" id="IPR002048">
    <property type="entry name" value="EF_hand_dom"/>
</dbReference>
<name>A0A1E2UT76_9GAMM</name>
<dbReference type="Proteomes" id="UP000094849">
    <property type="component" value="Unassembled WGS sequence"/>
</dbReference>
<protein>
    <recommendedName>
        <fullName evidence="2">EF-hand domain-containing protein</fullName>
    </recommendedName>
</protein>
<reference evidence="3 4" key="1">
    <citation type="submission" date="2016-03" db="EMBL/GenBank/DDBJ databases">
        <title>Chemosynthetic sulphur-oxidizing symbionts of marine invertebrate animals are capable of nitrogen fixation.</title>
        <authorList>
            <person name="Petersen J.M."/>
            <person name="Kemper A."/>
            <person name="Gruber-Vodicka H."/>
            <person name="Cardini U."/>
            <person name="Geest Mvander."/>
            <person name="Kleiner M."/>
            <person name="Bulgheresi S."/>
            <person name="Fussmann M."/>
            <person name="Herbold C."/>
            <person name="Seah B.K.B."/>
            <person name="Antony C.Paul."/>
            <person name="Liu D."/>
            <person name="Belitz A."/>
            <person name="Weber M."/>
        </authorList>
    </citation>
    <scope>NUCLEOTIDE SEQUENCE [LARGE SCALE GENOMIC DNA]</scope>
    <source>
        <strain evidence="3">G_D</strain>
    </source>
</reference>
<dbReference type="EMBL" id="LVJZ01000003">
    <property type="protein sequence ID" value="ODB97967.1"/>
    <property type="molecule type" value="Genomic_DNA"/>
</dbReference>
<feature type="chain" id="PRO_5009119182" description="EF-hand domain-containing protein" evidence="1">
    <location>
        <begin position="20"/>
        <end position="190"/>
    </location>
</feature>
<dbReference type="AlphaFoldDB" id="A0A1E2UT76"/>
<evidence type="ECO:0000313" key="4">
    <source>
        <dbReference type="Proteomes" id="UP000094849"/>
    </source>
</evidence>
<sequence>MVPYKLLILALVCSAPATAETSSEKGSDEIRAAAQFLSLYRTELDCENVGYIQTGEADEHFAPIFLSSDIDSSRSLSRKELQNNPYAPNRSLLGVSFSKMDRNADGSATPDELRQYLNNSVSLIDSNADGDVYPVEYEHALKTGRVLKGAVTPAPPKKKKADFIPPWVRHLKAINHRVAKSPKAPTEEQQ</sequence>